<dbReference type="GO" id="GO:0005886">
    <property type="term" value="C:plasma membrane"/>
    <property type="evidence" value="ECO:0007669"/>
    <property type="project" value="UniProtKB-SubCell"/>
</dbReference>
<feature type="transmembrane region" description="Helical" evidence="8">
    <location>
        <begin position="304"/>
        <end position="324"/>
    </location>
</feature>
<dbReference type="CDD" id="cd06579">
    <property type="entry name" value="TM_PBP1_transp_AraH_like"/>
    <property type="match status" value="1"/>
</dbReference>
<dbReference type="PANTHER" id="PTHR32196">
    <property type="entry name" value="ABC TRANSPORTER PERMEASE PROTEIN YPHD-RELATED-RELATED"/>
    <property type="match status" value="1"/>
</dbReference>
<dbReference type="PANTHER" id="PTHR32196:SF21">
    <property type="entry name" value="ABC TRANSPORTER PERMEASE PROTEIN YPHD-RELATED"/>
    <property type="match status" value="1"/>
</dbReference>
<dbReference type="AlphaFoldDB" id="Q67LX1"/>
<feature type="transmembrane region" description="Helical" evidence="8">
    <location>
        <begin position="226"/>
        <end position="248"/>
    </location>
</feature>
<comment type="subcellular location">
    <subcellularLocation>
        <location evidence="1">Cell membrane</location>
        <topology evidence="1">Multi-pass membrane protein</topology>
    </subcellularLocation>
</comment>
<feature type="transmembrane region" description="Helical" evidence="8">
    <location>
        <begin position="98"/>
        <end position="121"/>
    </location>
</feature>
<keyword evidence="10" id="KW-1185">Reference proteome</keyword>
<dbReference type="InterPro" id="IPR001851">
    <property type="entry name" value="ABC_transp_permease"/>
</dbReference>
<dbReference type="KEGG" id="sth:STH2340"/>
<evidence type="ECO:0000256" key="7">
    <source>
        <dbReference type="ARBA" id="ARBA00023136"/>
    </source>
</evidence>
<keyword evidence="5 8" id="KW-0812">Transmembrane</keyword>
<protein>
    <submittedName>
        <fullName evidence="9">Sugar ABC transporter permease protein</fullName>
    </submittedName>
</protein>
<keyword evidence="3" id="KW-1003">Cell membrane</keyword>
<organism evidence="9 10">
    <name type="scientific">Symbiobacterium thermophilum (strain DSM 24528 / JCM 14929 / IAM 14863 / T)</name>
    <dbReference type="NCBI Taxonomy" id="292459"/>
    <lineage>
        <taxon>Bacteria</taxon>
        <taxon>Bacillati</taxon>
        <taxon>Bacillota</taxon>
        <taxon>Clostridia</taxon>
        <taxon>Eubacteriales</taxon>
        <taxon>Symbiobacteriaceae</taxon>
        <taxon>Symbiobacterium</taxon>
    </lineage>
</organism>
<evidence type="ECO:0000256" key="8">
    <source>
        <dbReference type="SAM" id="Phobius"/>
    </source>
</evidence>
<evidence type="ECO:0000313" key="10">
    <source>
        <dbReference type="Proteomes" id="UP000000417"/>
    </source>
</evidence>
<dbReference type="GO" id="GO:0022857">
    <property type="term" value="F:transmembrane transporter activity"/>
    <property type="evidence" value="ECO:0007669"/>
    <property type="project" value="InterPro"/>
</dbReference>
<feature type="transmembrane region" description="Helical" evidence="8">
    <location>
        <begin position="260"/>
        <end position="292"/>
    </location>
</feature>
<dbReference type="Proteomes" id="UP000000417">
    <property type="component" value="Chromosome"/>
</dbReference>
<dbReference type="EMBL" id="AP006840">
    <property type="protein sequence ID" value="BAD41325.1"/>
    <property type="molecule type" value="Genomic_DNA"/>
</dbReference>
<feature type="transmembrane region" description="Helical" evidence="8">
    <location>
        <begin position="60"/>
        <end position="78"/>
    </location>
</feature>
<dbReference type="HOGENOM" id="CLU_028880_2_2_9"/>
<name>Q67LX1_SYMTH</name>
<evidence type="ECO:0000256" key="4">
    <source>
        <dbReference type="ARBA" id="ARBA00022519"/>
    </source>
</evidence>
<keyword evidence="4" id="KW-0997">Cell inner membrane</keyword>
<evidence type="ECO:0000313" key="9">
    <source>
        <dbReference type="EMBL" id="BAD41325.1"/>
    </source>
</evidence>
<dbReference type="NCBIfam" id="NF007252">
    <property type="entry name" value="PRK09699.1"/>
    <property type="match status" value="1"/>
</dbReference>
<evidence type="ECO:0000256" key="6">
    <source>
        <dbReference type="ARBA" id="ARBA00022989"/>
    </source>
</evidence>
<accession>Q67LX1</accession>
<evidence type="ECO:0000256" key="3">
    <source>
        <dbReference type="ARBA" id="ARBA00022475"/>
    </source>
</evidence>
<gene>
    <name evidence="9" type="ordered locus">STH2340</name>
</gene>
<evidence type="ECO:0000256" key="2">
    <source>
        <dbReference type="ARBA" id="ARBA00022448"/>
    </source>
</evidence>
<dbReference type="Pfam" id="PF02653">
    <property type="entry name" value="BPD_transp_2"/>
    <property type="match status" value="1"/>
</dbReference>
<sequence>MEGTELAKDIAVKKRLSFSDVWDKYSTVLILILMILVFGALEPVAFLGGSNLIKIVEQSAITILLACGEFFAILLAGIDLSVSSTMALTGVVTAKLLVAGVHPFLAVVLGAILLGGLIGALNGGLINATGLPPFIITLGTQAILRGLTLTVSSARAVSGVPVTFTKAMGGKLFGVVPTPILIALITALVLTFFTKKTQAGRNLYAIGGNAQSAWFAGINVKRHTLLAFTIAGICAGLAGMVNIARLGAAEPNAGTGYETFAIAAAIIGGTSFFGGVGVVPKVVVGGLIIGVINNGLNMVGVSSYYQQIAMGALIIVAVTLDRFFGASRKRG</sequence>
<reference evidence="9 10" key="1">
    <citation type="journal article" date="2004" name="Nucleic Acids Res.">
        <title>Genome sequence of Symbiobacterium thermophilum, an uncultivable bacterium that depends on microbial commensalism.</title>
        <authorList>
            <person name="Ueda K."/>
            <person name="Yamashita A."/>
            <person name="Ishikawa J."/>
            <person name="Shimada M."/>
            <person name="Watsuji T."/>
            <person name="Morimura K."/>
            <person name="Ikeda H."/>
            <person name="Hattori M."/>
            <person name="Beppu T."/>
        </authorList>
    </citation>
    <scope>NUCLEOTIDE SEQUENCE [LARGE SCALE GENOMIC DNA]</scope>
    <source>
        <strain evidence="10">T / IAM 14863</strain>
    </source>
</reference>
<keyword evidence="2" id="KW-0813">Transport</keyword>
<dbReference type="eggNOG" id="COG1172">
    <property type="taxonomic scope" value="Bacteria"/>
</dbReference>
<proteinExistence type="predicted"/>
<dbReference type="STRING" id="292459.STH2340"/>
<feature type="transmembrane region" description="Helical" evidence="8">
    <location>
        <begin position="172"/>
        <end position="193"/>
    </location>
</feature>
<feature type="transmembrane region" description="Helical" evidence="8">
    <location>
        <begin position="25"/>
        <end position="48"/>
    </location>
</feature>
<evidence type="ECO:0000256" key="1">
    <source>
        <dbReference type="ARBA" id="ARBA00004651"/>
    </source>
</evidence>
<keyword evidence="7 8" id="KW-0472">Membrane</keyword>
<evidence type="ECO:0000256" key="5">
    <source>
        <dbReference type="ARBA" id="ARBA00022692"/>
    </source>
</evidence>
<keyword evidence="6 8" id="KW-1133">Transmembrane helix</keyword>